<gene>
    <name evidence="3" type="ORF">SAMN04489841_3202</name>
</gene>
<name>A0A1H9M4E9_9EURY</name>
<dbReference type="Gene3D" id="1.10.10.10">
    <property type="entry name" value="Winged helix-like DNA-binding domain superfamily/Winged helix DNA-binding domain"/>
    <property type="match status" value="1"/>
</dbReference>
<keyword evidence="4" id="KW-1185">Reference proteome</keyword>
<evidence type="ECO:0000313" key="3">
    <source>
        <dbReference type="EMBL" id="SER18580.1"/>
    </source>
</evidence>
<evidence type="ECO:0000313" key="4">
    <source>
        <dbReference type="Proteomes" id="UP000199114"/>
    </source>
</evidence>
<dbReference type="OrthoDB" id="247722at2157"/>
<dbReference type="InterPro" id="IPR055768">
    <property type="entry name" value="DUF7344"/>
</dbReference>
<dbReference type="RefSeq" id="WP_090618946.1">
    <property type="nucleotide sequence ID" value="NZ_FOFD01000004.1"/>
</dbReference>
<feature type="compositionally biased region" description="Low complexity" evidence="1">
    <location>
        <begin position="20"/>
        <end position="29"/>
    </location>
</feature>
<accession>A0A1H9M4E9</accession>
<dbReference type="InterPro" id="IPR036388">
    <property type="entry name" value="WH-like_DNA-bd_sf"/>
</dbReference>
<evidence type="ECO:0000256" key="1">
    <source>
        <dbReference type="SAM" id="MobiDB-lite"/>
    </source>
</evidence>
<dbReference type="Proteomes" id="UP000199114">
    <property type="component" value="Unassembled WGS sequence"/>
</dbReference>
<organism evidence="3 4">
    <name type="scientific">Natrinema salaciae</name>
    <dbReference type="NCBI Taxonomy" id="1186196"/>
    <lineage>
        <taxon>Archaea</taxon>
        <taxon>Methanobacteriati</taxon>
        <taxon>Methanobacteriota</taxon>
        <taxon>Stenosarchaea group</taxon>
        <taxon>Halobacteria</taxon>
        <taxon>Halobacteriales</taxon>
        <taxon>Natrialbaceae</taxon>
        <taxon>Natrinema</taxon>
    </lineage>
</organism>
<sequence>MVGTDSGGSDRGERAESERVAASSASGAGDPDLDEFLRVVSDRRRRCALYSLASGDPQTVDALATHVAARLERTSPDAVSESQRDAVRVMLVHADIPRLEETGVVSYDRRTETLRLDYPPARIETLLETCDGLEE</sequence>
<reference evidence="4" key="1">
    <citation type="submission" date="2016-10" db="EMBL/GenBank/DDBJ databases">
        <authorList>
            <person name="Varghese N."/>
            <person name="Submissions S."/>
        </authorList>
    </citation>
    <scope>NUCLEOTIDE SEQUENCE [LARGE SCALE GENOMIC DNA]</scope>
    <source>
        <strain evidence="4">DSM 25055</strain>
    </source>
</reference>
<proteinExistence type="predicted"/>
<evidence type="ECO:0000259" key="2">
    <source>
        <dbReference type="Pfam" id="PF24035"/>
    </source>
</evidence>
<dbReference type="AlphaFoldDB" id="A0A1H9M4E9"/>
<dbReference type="EMBL" id="FOFD01000004">
    <property type="protein sequence ID" value="SER18580.1"/>
    <property type="molecule type" value="Genomic_DNA"/>
</dbReference>
<feature type="region of interest" description="Disordered" evidence="1">
    <location>
        <begin position="1"/>
        <end position="33"/>
    </location>
</feature>
<feature type="domain" description="DUF7344" evidence="2">
    <location>
        <begin position="38"/>
        <end position="114"/>
    </location>
</feature>
<protein>
    <recommendedName>
        <fullName evidence="2">DUF7344 domain-containing protein</fullName>
    </recommendedName>
</protein>
<dbReference type="Pfam" id="PF24035">
    <property type="entry name" value="DUF7344"/>
    <property type="match status" value="1"/>
</dbReference>
<feature type="compositionally biased region" description="Basic and acidic residues" evidence="1">
    <location>
        <begin position="8"/>
        <end position="19"/>
    </location>
</feature>